<dbReference type="CDD" id="cd00038">
    <property type="entry name" value="CAP_ED"/>
    <property type="match status" value="1"/>
</dbReference>
<dbReference type="Pfam" id="PF00027">
    <property type="entry name" value="cNMP_binding"/>
    <property type="match status" value="1"/>
</dbReference>
<dbReference type="InterPro" id="IPR000595">
    <property type="entry name" value="cNMP-bd_dom"/>
</dbReference>
<dbReference type="Proteomes" id="UP001580391">
    <property type="component" value="Unassembled WGS sequence"/>
</dbReference>
<accession>A0ABV5BMZ2</accession>
<dbReference type="SMART" id="SM00100">
    <property type="entry name" value="cNMP"/>
    <property type="match status" value="1"/>
</dbReference>
<dbReference type="RefSeq" id="WP_016546130.1">
    <property type="nucleotide sequence ID" value="NZ_JBHILI010000005.1"/>
</dbReference>
<dbReference type="EMBL" id="JBHILJ010000004">
    <property type="protein sequence ID" value="MFB5736663.1"/>
    <property type="molecule type" value="Genomic_DNA"/>
</dbReference>
<evidence type="ECO:0000313" key="3">
    <source>
        <dbReference type="Proteomes" id="UP001580391"/>
    </source>
</evidence>
<dbReference type="PROSITE" id="PS50042">
    <property type="entry name" value="CNMP_BINDING_3"/>
    <property type="match status" value="1"/>
</dbReference>
<dbReference type="PANTHER" id="PTHR23011:SF28">
    <property type="entry name" value="CYCLIC NUCLEOTIDE-BINDING DOMAIN CONTAINING PROTEIN"/>
    <property type="match status" value="1"/>
</dbReference>
<evidence type="ECO:0000313" key="2">
    <source>
        <dbReference type="EMBL" id="MFB5736663.1"/>
    </source>
</evidence>
<protein>
    <submittedName>
        <fullName evidence="2">Cyclic nucleotide-binding domain-containing protein</fullName>
    </submittedName>
</protein>
<sequence>MSLNILDFINNVSVKTYLLGETVFKEKDPSNGMMYFVFTGAVEVRKSYDGETRVVRQMEPGSFFGEIALINNVPRAATVQVVSEKSKIGILDQEMFYRIGQTNPKFFSALLNTSIQRLASVEDEIARLQAGQPIQPLRNSRE</sequence>
<organism evidence="2 3">
    <name type="scientific">Leptospira wolffii</name>
    <dbReference type="NCBI Taxonomy" id="409998"/>
    <lineage>
        <taxon>Bacteria</taxon>
        <taxon>Pseudomonadati</taxon>
        <taxon>Spirochaetota</taxon>
        <taxon>Spirochaetia</taxon>
        <taxon>Leptospirales</taxon>
        <taxon>Leptospiraceae</taxon>
        <taxon>Leptospira</taxon>
    </lineage>
</organism>
<reference evidence="2 3" key="1">
    <citation type="submission" date="2024-09" db="EMBL/GenBank/DDBJ databases">
        <title>Taxonomic and Genotyping Characterization of Leptospira Strains isolated from Multiple Sources in Colombia highlights the importance of intermediate species.</title>
        <authorList>
            <person name="Torres Higuera L."/>
            <person name="Rojas Tapias D."/>
            <person name="Jimenez Velasquez S."/>
            <person name="Renjifo Ibanez C."/>
        </authorList>
    </citation>
    <scope>NUCLEOTIDE SEQUENCE [LARGE SCALE GENOMIC DNA]</scope>
    <source>
        <strain evidence="2 3">Lep080</strain>
    </source>
</reference>
<dbReference type="PANTHER" id="PTHR23011">
    <property type="entry name" value="CYCLIC NUCLEOTIDE-BINDING DOMAIN CONTAINING PROTEIN"/>
    <property type="match status" value="1"/>
</dbReference>
<comment type="caution">
    <text evidence="2">The sequence shown here is derived from an EMBL/GenBank/DDBJ whole genome shotgun (WGS) entry which is preliminary data.</text>
</comment>
<dbReference type="InterPro" id="IPR018490">
    <property type="entry name" value="cNMP-bd_dom_sf"/>
</dbReference>
<evidence type="ECO:0000259" key="1">
    <source>
        <dbReference type="PROSITE" id="PS50042"/>
    </source>
</evidence>
<gene>
    <name evidence="2" type="ORF">ACE5IX_09105</name>
</gene>
<dbReference type="InterPro" id="IPR014710">
    <property type="entry name" value="RmlC-like_jellyroll"/>
</dbReference>
<feature type="domain" description="Cyclic nucleotide-binding" evidence="1">
    <location>
        <begin position="34"/>
        <end position="99"/>
    </location>
</feature>
<dbReference type="SUPFAM" id="SSF51206">
    <property type="entry name" value="cAMP-binding domain-like"/>
    <property type="match status" value="1"/>
</dbReference>
<keyword evidence="3" id="KW-1185">Reference proteome</keyword>
<dbReference type="Gene3D" id="2.60.120.10">
    <property type="entry name" value="Jelly Rolls"/>
    <property type="match status" value="1"/>
</dbReference>
<dbReference type="InterPro" id="IPR018488">
    <property type="entry name" value="cNMP-bd_CS"/>
</dbReference>
<dbReference type="PROSITE" id="PS00889">
    <property type="entry name" value="CNMP_BINDING_2"/>
    <property type="match status" value="1"/>
</dbReference>
<proteinExistence type="predicted"/>
<name>A0ABV5BMZ2_9LEPT</name>